<evidence type="ECO:0000256" key="1">
    <source>
        <dbReference type="SAM" id="Phobius"/>
    </source>
</evidence>
<keyword evidence="1" id="KW-1133">Transmembrane helix</keyword>
<gene>
    <name evidence="2" type="ORF">HNR46_003249</name>
</gene>
<evidence type="ECO:0000313" key="3">
    <source>
        <dbReference type="Proteomes" id="UP000557717"/>
    </source>
</evidence>
<organism evidence="2 3">
    <name type="scientific">Haloferula luteola</name>
    <dbReference type="NCBI Taxonomy" id="595692"/>
    <lineage>
        <taxon>Bacteria</taxon>
        <taxon>Pseudomonadati</taxon>
        <taxon>Verrucomicrobiota</taxon>
        <taxon>Verrucomicrobiia</taxon>
        <taxon>Verrucomicrobiales</taxon>
        <taxon>Verrucomicrobiaceae</taxon>
        <taxon>Haloferula</taxon>
    </lineage>
</organism>
<dbReference type="EMBL" id="JACHFD010000018">
    <property type="protein sequence ID" value="MBB5352999.1"/>
    <property type="molecule type" value="Genomic_DNA"/>
</dbReference>
<keyword evidence="1" id="KW-0472">Membrane</keyword>
<dbReference type="Proteomes" id="UP000557717">
    <property type="component" value="Unassembled WGS sequence"/>
</dbReference>
<evidence type="ECO:0000313" key="2">
    <source>
        <dbReference type="EMBL" id="MBB5352999.1"/>
    </source>
</evidence>
<comment type="caution">
    <text evidence="2">The sequence shown here is derived from an EMBL/GenBank/DDBJ whole genome shotgun (WGS) entry which is preliminary data.</text>
</comment>
<reference evidence="2 3" key="1">
    <citation type="submission" date="2020-08" db="EMBL/GenBank/DDBJ databases">
        <title>Genomic Encyclopedia of Type Strains, Phase IV (KMG-IV): sequencing the most valuable type-strain genomes for metagenomic binning, comparative biology and taxonomic classification.</title>
        <authorList>
            <person name="Goeker M."/>
        </authorList>
    </citation>
    <scope>NUCLEOTIDE SEQUENCE [LARGE SCALE GENOMIC DNA]</scope>
    <source>
        <strain evidence="2 3">YC6886</strain>
    </source>
</reference>
<name>A0A840VGP8_9BACT</name>
<feature type="transmembrane region" description="Helical" evidence="1">
    <location>
        <begin position="12"/>
        <end position="29"/>
    </location>
</feature>
<dbReference type="AlphaFoldDB" id="A0A840VGP8"/>
<accession>A0A840VGP8</accession>
<dbReference type="RefSeq" id="WP_184020487.1">
    <property type="nucleotide sequence ID" value="NZ_JACHFD010000018.1"/>
</dbReference>
<keyword evidence="3" id="KW-1185">Reference proteome</keyword>
<proteinExistence type="predicted"/>
<sequence>MSCEKKMSYQRIGFCLSQAVVVMILYAFSSNGLFGSDERSLIPNVLKLGFEKYNLMVEVRVMNNDGVGVTAGIRNQVLRVPASELDGITHILMETVRVSGYAATDGDVSLESVRNGGFVLSFSFGKGVWHGIGDDRRELVFPHVKIYFGHDGYERLLIERPFGRFQNKWEVIIKELGEVGKSGGILDSVEYPNGHSTIFPDGEVKDGVLPELSE</sequence>
<protein>
    <submittedName>
        <fullName evidence="2">Uncharacterized protein</fullName>
    </submittedName>
</protein>
<keyword evidence="1" id="KW-0812">Transmembrane</keyword>